<evidence type="ECO:0000313" key="1">
    <source>
        <dbReference type="EMBL" id="KAK7346437.1"/>
    </source>
</evidence>
<sequence>MDRRSTRQSCFSYELDLKPGITDLPFRGEYGADRESKIRQVQRFILAVLVWSSWHSDLKNDMRVFEGKSSM</sequence>
<accession>A0AAN9M273</accession>
<protein>
    <submittedName>
        <fullName evidence="1">Uncharacterized protein</fullName>
    </submittedName>
</protein>
<dbReference type="Proteomes" id="UP001374584">
    <property type="component" value="Unassembled WGS sequence"/>
</dbReference>
<name>A0AAN9M273_PHACN</name>
<evidence type="ECO:0000313" key="2">
    <source>
        <dbReference type="Proteomes" id="UP001374584"/>
    </source>
</evidence>
<reference evidence="1 2" key="1">
    <citation type="submission" date="2024-01" db="EMBL/GenBank/DDBJ databases">
        <title>The genomes of 5 underutilized Papilionoideae crops provide insights into root nodulation and disease resistanc.</title>
        <authorList>
            <person name="Jiang F."/>
        </authorList>
    </citation>
    <scope>NUCLEOTIDE SEQUENCE [LARGE SCALE GENOMIC DNA]</scope>
    <source>
        <strain evidence="1">JINMINGXINNONG_FW02</strain>
        <tissue evidence="1">Leaves</tissue>
    </source>
</reference>
<gene>
    <name evidence="1" type="ORF">VNO80_20956</name>
</gene>
<comment type="caution">
    <text evidence="1">The sequence shown here is derived from an EMBL/GenBank/DDBJ whole genome shotgun (WGS) entry which is preliminary data.</text>
</comment>
<keyword evidence="2" id="KW-1185">Reference proteome</keyword>
<dbReference type="AlphaFoldDB" id="A0AAN9M273"/>
<dbReference type="EMBL" id="JAYMYR010000008">
    <property type="protein sequence ID" value="KAK7346437.1"/>
    <property type="molecule type" value="Genomic_DNA"/>
</dbReference>
<organism evidence="1 2">
    <name type="scientific">Phaseolus coccineus</name>
    <name type="common">Scarlet runner bean</name>
    <name type="synonym">Phaseolus multiflorus</name>
    <dbReference type="NCBI Taxonomy" id="3886"/>
    <lineage>
        <taxon>Eukaryota</taxon>
        <taxon>Viridiplantae</taxon>
        <taxon>Streptophyta</taxon>
        <taxon>Embryophyta</taxon>
        <taxon>Tracheophyta</taxon>
        <taxon>Spermatophyta</taxon>
        <taxon>Magnoliopsida</taxon>
        <taxon>eudicotyledons</taxon>
        <taxon>Gunneridae</taxon>
        <taxon>Pentapetalae</taxon>
        <taxon>rosids</taxon>
        <taxon>fabids</taxon>
        <taxon>Fabales</taxon>
        <taxon>Fabaceae</taxon>
        <taxon>Papilionoideae</taxon>
        <taxon>50 kb inversion clade</taxon>
        <taxon>NPAAA clade</taxon>
        <taxon>indigoferoid/millettioid clade</taxon>
        <taxon>Phaseoleae</taxon>
        <taxon>Phaseolus</taxon>
    </lineage>
</organism>
<proteinExistence type="predicted"/>